<sequence>MAFIGSVLGYRSDKAVWESFRRHGATGFPPLGDRSTFVRQLANLGHVKALLHRHWARRLGERKGISWRDSRSPCVLPSG</sequence>
<dbReference type="EMBL" id="JDST02000022">
    <property type="protein sequence ID" value="KFB77570.1"/>
    <property type="molecule type" value="Genomic_DNA"/>
</dbReference>
<dbReference type="STRING" id="1453999.AW06_001339"/>
<evidence type="ECO:0008006" key="3">
    <source>
        <dbReference type="Google" id="ProtNLM"/>
    </source>
</evidence>
<comment type="caution">
    <text evidence="1">The sequence shown here is derived from an EMBL/GenBank/DDBJ whole genome shotgun (WGS) entry which is preliminary data.</text>
</comment>
<gene>
    <name evidence="1" type="ORF">AW06_001339</name>
</gene>
<dbReference type="Proteomes" id="UP000021315">
    <property type="component" value="Unassembled WGS sequence"/>
</dbReference>
<evidence type="ECO:0000313" key="2">
    <source>
        <dbReference type="Proteomes" id="UP000021315"/>
    </source>
</evidence>
<name>A0A080MAW8_9PROT</name>
<keyword evidence="2" id="KW-1185">Reference proteome</keyword>
<reference evidence="1" key="1">
    <citation type="submission" date="2014-02" db="EMBL/GenBank/DDBJ databases">
        <title>Expanding our view of genomic diversity in Candidatus Accumulibacter clades.</title>
        <authorList>
            <person name="Skennerton C.T."/>
            <person name="Barr J.J."/>
            <person name="Slater F.R."/>
            <person name="Bond P.L."/>
            <person name="Tyson G.W."/>
        </authorList>
    </citation>
    <scope>NUCLEOTIDE SEQUENCE [LARGE SCALE GENOMIC DNA]</scope>
</reference>
<protein>
    <recommendedName>
        <fullName evidence="3">Transposase DDE domain-containing protein</fullName>
    </recommendedName>
</protein>
<accession>A0A080MAW8</accession>
<evidence type="ECO:0000313" key="1">
    <source>
        <dbReference type="EMBL" id="KFB77570.1"/>
    </source>
</evidence>
<organism evidence="1 2">
    <name type="scientific">Candidatus Accumulibacter cognatus</name>
    <dbReference type="NCBI Taxonomy" id="2954383"/>
    <lineage>
        <taxon>Bacteria</taxon>
        <taxon>Pseudomonadati</taxon>
        <taxon>Pseudomonadota</taxon>
        <taxon>Betaproteobacteria</taxon>
        <taxon>Candidatus Accumulibacter</taxon>
    </lineage>
</organism>
<dbReference type="AlphaFoldDB" id="A0A080MAW8"/>
<proteinExistence type="predicted"/>